<evidence type="ECO:0000313" key="3">
    <source>
        <dbReference type="Proteomes" id="UP000253958"/>
    </source>
</evidence>
<reference evidence="2 3" key="1">
    <citation type="submission" date="2018-07" db="EMBL/GenBank/DDBJ databases">
        <authorList>
            <person name="Ye Y."/>
        </authorList>
    </citation>
    <scope>NUCLEOTIDE SEQUENCE [LARGE SCALE GENOMIC DNA]</scope>
    <source>
        <strain evidence="3">H14(2018)</strain>
    </source>
</reference>
<keyword evidence="1" id="KW-1133">Transmembrane helix</keyword>
<gene>
    <name evidence="2" type="ORF">DVH21_16670</name>
</gene>
<evidence type="ECO:0000256" key="1">
    <source>
        <dbReference type="SAM" id="Phobius"/>
    </source>
</evidence>
<keyword evidence="1" id="KW-0472">Membrane</keyword>
<name>A0A6N3K0H9_9ACTN</name>
<organism evidence="2 3">
    <name type="scientific">Micromonospora aurantiaca</name>
    <name type="common">nom. illeg.</name>
    <dbReference type="NCBI Taxonomy" id="47850"/>
    <lineage>
        <taxon>Bacteria</taxon>
        <taxon>Bacillati</taxon>
        <taxon>Actinomycetota</taxon>
        <taxon>Actinomycetes</taxon>
        <taxon>Micromonosporales</taxon>
        <taxon>Micromonosporaceae</taxon>
        <taxon>Micromonospora</taxon>
    </lineage>
</organism>
<feature type="transmembrane region" description="Helical" evidence="1">
    <location>
        <begin position="53"/>
        <end position="71"/>
    </location>
</feature>
<evidence type="ECO:0000313" key="2">
    <source>
        <dbReference type="EMBL" id="AXH91431.1"/>
    </source>
</evidence>
<dbReference type="EMBL" id="CP031263">
    <property type="protein sequence ID" value="AXH91431.1"/>
    <property type="molecule type" value="Genomic_DNA"/>
</dbReference>
<sequence>MSRWQRAGEGAATLLKLLFWMLMLANVLTGSAGGGHTWLNRPGVPLPGCQAAARAWTVASVGLLIALYRVGTDNLIRRE</sequence>
<keyword evidence="1" id="KW-0812">Transmembrane</keyword>
<dbReference type="AlphaFoldDB" id="A0A6N3K0H9"/>
<reference evidence="2 3" key="2">
    <citation type="submission" date="2018-08" db="EMBL/GenBank/DDBJ databases">
        <title>Streptomyces kandeliansis sp. nov., an endophytic bacterium isolated from mangrove plant.</title>
        <authorList>
            <person name="Wang R."/>
        </authorList>
    </citation>
    <scope>NUCLEOTIDE SEQUENCE [LARGE SCALE GENOMIC DNA]</scope>
    <source>
        <strain evidence="3">H14(2018)</strain>
    </source>
</reference>
<proteinExistence type="predicted"/>
<protein>
    <submittedName>
        <fullName evidence="2">Uncharacterized protein</fullName>
    </submittedName>
</protein>
<accession>A0A6N3K0H9</accession>
<dbReference type="Proteomes" id="UP000253958">
    <property type="component" value="Chromosome"/>
</dbReference>
<feature type="transmembrane region" description="Helical" evidence="1">
    <location>
        <begin position="12"/>
        <end position="33"/>
    </location>
</feature>